<keyword evidence="2" id="KW-1185">Reference proteome</keyword>
<organism evidence="1 2">
    <name type="scientific">Brevinema andersonii</name>
    <dbReference type="NCBI Taxonomy" id="34097"/>
    <lineage>
        <taxon>Bacteria</taxon>
        <taxon>Pseudomonadati</taxon>
        <taxon>Spirochaetota</taxon>
        <taxon>Spirochaetia</taxon>
        <taxon>Brevinematales</taxon>
        <taxon>Brevinemataceae</taxon>
        <taxon>Brevinema</taxon>
    </lineage>
</organism>
<proteinExistence type="predicted"/>
<dbReference type="OrthoDB" id="2061133at2"/>
<evidence type="ECO:0000313" key="1">
    <source>
        <dbReference type="EMBL" id="SFB88585.1"/>
    </source>
</evidence>
<dbReference type="STRING" id="34097.SAMN02745150_01193"/>
<name>A0A1I1ENA7_BREAD</name>
<dbReference type="Proteomes" id="UP000240042">
    <property type="component" value="Unassembled WGS sequence"/>
</dbReference>
<accession>A0A1I1ENA7</accession>
<dbReference type="EMBL" id="FOKY01000015">
    <property type="protein sequence ID" value="SFB88585.1"/>
    <property type="molecule type" value="Genomic_DNA"/>
</dbReference>
<protein>
    <submittedName>
        <fullName evidence="1">Uncharacterized protein</fullName>
    </submittedName>
</protein>
<sequence length="140" mass="15497">MLLKADDSSGIIKLGDVMLPGVFQSLSVNGEILIDSSNSEGNQTPRKVMRGFQDKKVSLRLLLLPTENTTVYEALEELETLFHDANSGVPKVYTLINKHTMARNIGKVIFQSLSSSENNQGESMEILLNFEEFTPASYLS</sequence>
<dbReference type="AlphaFoldDB" id="A0A1I1ENA7"/>
<dbReference type="RefSeq" id="WP_092319641.1">
    <property type="nucleotide sequence ID" value="NZ_FOKY01000015.1"/>
</dbReference>
<gene>
    <name evidence="1" type="ORF">SAMN02745150_01193</name>
</gene>
<reference evidence="2" key="1">
    <citation type="submission" date="2016-10" db="EMBL/GenBank/DDBJ databases">
        <authorList>
            <person name="Varghese N."/>
            <person name="Submissions S."/>
        </authorList>
    </citation>
    <scope>NUCLEOTIDE SEQUENCE [LARGE SCALE GENOMIC DNA]</scope>
    <source>
        <strain evidence="2">ATCC 43811</strain>
    </source>
</reference>
<evidence type="ECO:0000313" key="2">
    <source>
        <dbReference type="Proteomes" id="UP000240042"/>
    </source>
</evidence>